<dbReference type="SMART" id="SM01161">
    <property type="entry name" value="DUF1767"/>
    <property type="match status" value="1"/>
</dbReference>
<evidence type="ECO:0000256" key="1">
    <source>
        <dbReference type="ARBA" id="ARBA00006395"/>
    </source>
</evidence>
<feature type="region of interest" description="Disordered" evidence="3">
    <location>
        <begin position="354"/>
        <end position="381"/>
    </location>
</feature>
<evidence type="ECO:0000256" key="2">
    <source>
        <dbReference type="ARBA" id="ARBA00018987"/>
    </source>
</evidence>
<feature type="compositionally biased region" description="Polar residues" evidence="3">
    <location>
        <begin position="398"/>
        <end position="414"/>
    </location>
</feature>
<dbReference type="PANTHER" id="PTHR14790">
    <property type="entry name" value="RECQ-MEDIATED GENOME INSTABILITY PROTEIN 1 RMI1"/>
    <property type="match status" value="1"/>
</dbReference>
<dbReference type="PANTHER" id="PTHR14790:SF15">
    <property type="entry name" value="RECQ-MEDIATED GENOME INSTABILITY PROTEIN 1"/>
    <property type="match status" value="1"/>
</dbReference>
<feature type="domain" description="RecQ mediated genome instability protein 1 OB-fold" evidence="4">
    <location>
        <begin position="185"/>
        <end position="296"/>
    </location>
</feature>
<dbReference type="Pfam" id="PF08585">
    <property type="entry name" value="RMI1_N_C"/>
    <property type="match status" value="1"/>
</dbReference>
<protein>
    <recommendedName>
        <fullName evidence="2">RecQ-mediated genome instability protein 1</fullName>
    </recommendedName>
</protein>
<organism evidence="6 7">
    <name type="scientific">Rehmannia glutinosa</name>
    <name type="common">Chinese foxglove</name>
    <dbReference type="NCBI Taxonomy" id="99300"/>
    <lineage>
        <taxon>Eukaryota</taxon>
        <taxon>Viridiplantae</taxon>
        <taxon>Streptophyta</taxon>
        <taxon>Embryophyta</taxon>
        <taxon>Tracheophyta</taxon>
        <taxon>Spermatophyta</taxon>
        <taxon>Magnoliopsida</taxon>
        <taxon>eudicotyledons</taxon>
        <taxon>Gunneridae</taxon>
        <taxon>Pentapetalae</taxon>
        <taxon>asterids</taxon>
        <taxon>lamiids</taxon>
        <taxon>Lamiales</taxon>
        <taxon>Orobanchaceae</taxon>
        <taxon>Rehmannieae</taxon>
        <taxon>Rehmannia</taxon>
    </lineage>
</organism>
<dbReference type="EMBL" id="JABTTQ020000010">
    <property type="protein sequence ID" value="KAK6148053.1"/>
    <property type="molecule type" value="Genomic_DNA"/>
</dbReference>
<feature type="region of interest" description="Disordered" evidence="3">
    <location>
        <begin position="482"/>
        <end position="501"/>
    </location>
</feature>
<feature type="domain" description="RecQ-mediated genome instability protein 1 C-terminal OB-fold" evidence="5">
    <location>
        <begin position="550"/>
        <end position="692"/>
    </location>
</feature>
<sequence length="712" mass="78739">MENSRSSVDIAYFDEVGDTQICEHTEHWPCFPFLEMSHRSFFAANGHTNSSRFMLGIMEDSANLQEFILEASLVSYNYYTRASRTKAPDHLFYSAQGLGFEIVCGRCWRARHQQRSRRLRCVDGLEASVARVFGLFGIKSKQNWREKCAKIISSGFQGMNDSAKAKLCFEQFLCSDMNYCGAGVLPPNVHTLHLVDLKGPFVLQVDEIVNISCPLRGRYQSAAPGIKRCLKLCMTDGVQRVFGMEYRPIKDLEVLSPAGFKVAVCNVNIRHGLLMLVPEVLEVLGGTVGELEAARQRLVNEINKPPRGKASPVKVYRGIVSVRDISFRKMLNENRTGVVPPLAARATLAAWPPRNEAVPGHVDRNTSLNTTPQQARGEGMAASIPADEMHRQPVATPASRNNAEPNTSAAQQQDEVPRHTDMPASVPLRVAGQGTAFGIPAYHITREDFGVPMRSNAGSSLPEMQSVECVTISHDISEVSTEVMTPSRETRQATPPSIPATYISGEDVNVSVGRHNVEPNGSSTLPMDVEDISMVDELEHHFMLSRNKEIPFTYLASLSAKCAAIEDEASVVRGKIKCFLTGVKGFQYKQRATYELRVYVDDGSLISEILIDHNVVQNGIGYSPQEVTSALASSESMRVSAMKETLKQFQIFLINFEGTMLVEMNKVSPFPVAVEMNQGCPASDAWLLLKRLKSFSSQLQNHSHLNPINLSP</sequence>
<feature type="compositionally biased region" description="Polar residues" evidence="3">
    <location>
        <begin position="365"/>
        <end position="374"/>
    </location>
</feature>
<dbReference type="InterPro" id="IPR032199">
    <property type="entry name" value="RMI1_C"/>
</dbReference>
<proteinExistence type="inferred from homology"/>
<dbReference type="Proteomes" id="UP001318860">
    <property type="component" value="Unassembled WGS sequence"/>
</dbReference>
<feature type="region of interest" description="Disordered" evidence="3">
    <location>
        <begin position="394"/>
        <end position="418"/>
    </location>
</feature>
<evidence type="ECO:0000259" key="4">
    <source>
        <dbReference type="Pfam" id="PF08585"/>
    </source>
</evidence>
<dbReference type="Gene3D" id="2.40.50.770">
    <property type="entry name" value="RecQ-mediated genome instability protein Rmi1, C-terminal domain"/>
    <property type="match status" value="1"/>
</dbReference>
<accession>A0ABR0WMG4</accession>
<evidence type="ECO:0000256" key="3">
    <source>
        <dbReference type="SAM" id="MobiDB-lite"/>
    </source>
</evidence>
<name>A0ABR0WMG4_REHGL</name>
<keyword evidence="7" id="KW-1185">Reference proteome</keyword>
<dbReference type="InterPro" id="IPR013894">
    <property type="entry name" value="RMI1_OB"/>
</dbReference>
<dbReference type="InterPro" id="IPR042470">
    <property type="entry name" value="RMI1_N_C_sf"/>
</dbReference>
<dbReference type="Pfam" id="PF16099">
    <property type="entry name" value="RMI1_C"/>
    <property type="match status" value="1"/>
</dbReference>
<evidence type="ECO:0000259" key="5">
    <source>
        <dbReference type="Pfam" id="PF16099"/>
    </source>
</evidence>
<gene>
    <name evidence="6" type="ORF">DH2020_018965</name>
</gene>
<comment type="similarity">
    <text evidence="1">Belongs to the RMI1 family.</text>
</comment>
<evidence type="ECO:0000313" key="7">
    <source>
        <dbReference type="Proteomes" id="UP001318860"/>
    </source>
</evidence>
<comment type="caution">
    <text evidence="6">The sequence shown here is derived from an EMBL/GenBank/DDBJ whole genome shotgun (WGS) entry which is preliminary data.</text>
</comment>
<reference evidence="6 7" key="1">
    <citation type="journal article" date="2021" name="Comput. Struct. Biotechnol. J.">
        <title>De novo genome assembly of the potent medicinal plant Rehmannia glutinosa using nanopore technology.</title>
        <authorList>
            <person name="Ma L."/>
            <person name="Dong C."/>
            <person name="Song C."/>
            <person name="Wang X."/>
            <person name="Zheng X."/>
            <person name="Niu Y."/>
            <person name="Chen S."/>
            <person name="Feng W."/>
        </authorList>
    </citation>
    <scope>NUCLEOTIDE SEQUENCE [LARGE SCALE GENOMIC DNA]</scope>
    <source>
        <strain evidence="6">DH-2019</strain>
    </source>
</reference>
<evidence type="ECO:0000313" key="6">
    <source>
        <dbReference type="EMBL" id="KAK6148053.1"/>
    </source>
</evidence>